<dbReference type="Proteomes" id="UP000245124">
    <property type="component" value="Unassembled WGS sequence"/>
</dbReference>
<feature type="domain" description="DUF6851" evidence="2">
    <location>
        <begin position="176"/>
        <end position="274"/>
    </location>
</feature>
<dbReference type="AlphaFoldDB" id="A0A2R5FLB7"/>
<reference evidence="3 4" key="1">
    <citation type="submission" date="2017-06" db="EMBL/GenBank/DDBJ databases">
        <title>Genome sequencing of cyanobaciteial culture collection at National Institute for Environmental Studies (NIES).</title>
        <authorList>
            <person name="Hirose Y."/>
            <person name="Shimura Y."/>
            <person name="Fujisawa T."/>
            <person name="Nakamura Y."/>
            <person name="Kawachi M."/>
        </authorList>
    </citation>
    <scope>NUCLEOTIDE SEQUENCE [LARGE SCALE GENOMIC DNA]</scope>
    <source>
        <strain evidence="3 4">NIES-4072</strain>
    </source>
</reference>
<dbReference type="PANTHER" id="PTHR34599:SF1">
    <property type="entry name" value="PHOSPHATIDIC ACID PHOSPHATASE TYPE 2_HALOPEROXIDASE DOMAIN-CONTAINING PROTEIN"/>
    <property type="match status" value="1"/>
</dbReference>
<name>A0A2R5FLB7_NOSCO</name>
<dbReference type="Pfam" id="PF21167">
    <property type="entry name" value="DUF6851"/>
    <property type="match status" value="1"/>
</dbReference>
<dbReference type="OrthoDB" id="518237at2"/>
<protein>
    <submittedName>
        <fullName evidence="3">Putative phosphoesterase</fullName>
    </submittedName>
</protein>
<dbReference type="Gene3D" id="1.10.606.20">
    <property type="match status" value="1"/>
</dbReference>
<dbReference type="InterPro" id="IPR049283">
    <property type="entry name" value="DUF6851"/>
</dbReference>
<feature type="region of interest" description="Disordered" evidence="1">
    <location>
        <begin position="267"/>
        <end position="287"/>
    </location>
</feature>
<evidence type="ECO:0000313" key="3">
    <source>
        <dbReference type="EMBL" id="GBG19055.1"/>
    </source>
</evidence>
<evidence type="ECO:0000259" key="2">
    <source>
        <dbReference type="Pfam" id="PF21167"/>
    </source>
</evidence>
<sequence>MALDIAIQFAEILENPTIFPDEQGKLKIVVENQGDTQFNGPVNLKLYGSTDKVLDINPLNTLEQSRGASDLLKGKDELLGSLNGQIVNLAPGQSKTFTVDFAGSEFRTASVVSPGLYYLIGQVEPGSNVTESNTANNVASQLITGGDVVIQWNSILLNAIQASGTAPPVAARNQAIVQAAVYDAVNAIDQSYKPYLVNIDASEAAGASKEAAAVEAAYETLVELFPEQKTTFDEQRQRSLATIPDGTAEDKGIAIGKKVAQQILDKRKNDGSSTAQGPYTPGTGFGDWKPTFSDGETTNNTTNFASALLPQWGLVTPFAIDSVILFRPDTFPEYGSPRYTRNFNQVKALGAENSTVRTADQTEIAQFWAYDRGDTFRPPGQLNELTQEVALAQNNTLEENARLFALLNITQADAGIVAWDAKYVYDQLRPITAIRNADQDNNPNTIADPNWEPLLDTPPFPDYISGHSVFAGASAEILKLFYGTDNISFDIPSQELPGVARYYGSFSQVAQEDADSRLYGGVHIEAATIDGVQVGRNIGSFVFNNFLTPV</sequence>
<evidence type="ECO:0000313" key="4">
    <source>
        <dbReference type="Proteomes" id="UP000245124"/>
    </source>
</evidence>
<dbReference type="SUPFAM" id="SSF48317">
    <property type="entry name" value="Acid phosphatase/Vanadium-dependent haloperoxidase"/>
    <property type="match status" value="1"/>
</dbReference>
<comment type="caution">
    <text evidence="3">The sequence shown here is derived from an EMBL/GenBank/DDBJ whole genome shotgun (WGS) entry which is preliminary data.</text>
</comment>
<gene>
    <name evidence="3" type="ORF">NIES4072_27220</name>
</gene>
<dbReference type="EMBL" id="BDUD01000001">
    <property type="protein sequence ID" value="GBG19055.1"/>
    <property type="molecule type" value="Genomic_DNA"/>
</dbReference>
<accession>A0A2R5FLB7</accession>
<dbReference type="InterPro" id="IPR013783">
    <property type="entry name" value="Ig-like_fold"/>
</dbReference>
<dbReference type="PANTHER" id="PTHR34599">
    <property type="entry name" value="PEROXIDASE-RELATED"/>
    <property type="match status" value="1"/>
</dbReference>
<dbReference type="InterPro" id="IPR052559">
    <property type="entry name" value="V-haloperoxidase"/>
</dbReference>
<dbReference type="CDD" id="cd03398">
    <property type="entry name" value="PAP2_haloperoxidase"/>
    <property type="match status" value="1"/>
</dbReference>
<keyword evidence="4" id="KW-1185">Reference proteome</keyword>
<organism evidence="3 4">
    <name type="scientific">Nostoc commune NIES-4072</name>
    <dbReference type="NCBI Taxonomy" id="2005467"/>
    <lineage>
        <taxon>Bacteria</taxon>
        <taxon>Bacillati</taxon>
        <taxon>Cyanobacteriota</taxon>
        <taxon>Cyanophyceae</taxon>
        <taxon>Nostocales</taxon>
        <taxon>Nostocaceae</taxon>
        <taxon>Nostoc</taxon>
    </lineage>
</organism>
<proteinExistence type="predicted"/>
<dbReference type="Gene3D" id="2.60.40.10">
    <property type="entry name" value="Immunoglobulins"/>
    <property type="match status" value="1"/>
</dbReference>
<evidence type="ECO:0000256" key="1">
    <source>
        <dbReference type="SAM" id="MobiDB-lite"/>
    </source>
</evidence>
<dbReference type="RefSeq" id="WP_109008927.1">
    <property type="nucleotide sequence ID" value="NZ_BDUD01000001.1"/>
</dbReference>
<dbReference type="InterPro" id="IPR036938">
    <property type="entry name" value="PAP2/HPO_sf"/>
</dbReference>